<dbReference type="PANTHER" id="PTHR43214">
    <property type="entry name" value="TWO-COMPONENT RESPONSE REGULATOR"/>
    <property type="match status" value="1"/>
</dbReference>
<dbReference type="InterPro" id="IPR016032">
    <property type="entry name" value="Sig_transdc_resp-reg_C-effctor"/>
</dbReference>
<dbReference type="SMART" id="SM00448">
    <property type="entry name" value="REC"/>
    <property type="match status" value="1"/>
</dbReference>
<dbReference type="RefSeq" id="WP_369249741.1">
    <property type="nucleotide sequence ID" value="NZ_CP163443.1"/>
</dbReference>
<accession>A0AB39RPK4</accession>
<gene>
    <name evidence="8" type="ORF">AB5J53_35840</name>
</gene>
<feature type="domain" description="Response regulatory" evidence="7">
    <location>
        <begin position="4"/>
        <end position="122"/>
    </location>
</feature>
<dbReference type="CDD" id="cd06170">
    <property type="entry name" value="LuxR_C_like"/>
    <property type="match status" value="1"/>
</dbReference>
<dbReference type="Pfam" id="PF00196">
    <property type="entry name" value="GerE"/>
    <property type="match status" value="1"/>
</dbReference>
<sequence>MTIRVLLADDQALLRATFRILIDSCDDLEVVAEATDGKEAVELARVHHPDVVLMDIRMPGTDGLTATAAICADPDLSTTRVLILTTFEIDEYVAQAVRAGASGFLGKDVGADALLDGLRTVASGDALLSPVATRALIARFLTAPAPADPLALPESLDALTAREREVMALAAEGLSNTEIAEQLVVSPLTVRTHIHRAMTKLNARDRAQLVVIAYQSGLVRPTPPPAPR</sequence>
<evidence type="ECO:0000313" key="8">
    <source>
        <dbReference type="EMBL" id="XDQ56669.1"/>
    </source>
</evidence>
<dbReference type="EMBL" id="CP163443">
    <property type="protein sequence ID" value="XDQ56669.1"/>
    <property type="molecule type" value="Genomic_DNA"/>
</dbReference>
<evidence type="ECO:0000256" key="1">
    <source>
        <dbReference type="ARBA" id="ARBA00022553"/>
    </source>
</evidence>
<organism evidence="8">
    <name type="scientific">Streptomyces sp. R41</name>
    <dbReference type="NCBI Taxonomy" id="3238632"/>
    <lineage>
        <taxon>Bacteria</taxon>
        <taxon>Bacillati</taxon>
        <taxon>Actinomycetota</taxon>
        <taxon>Actinomycetes</taxon>
        <taxon>Kitasatosporales</taxon>
        <taxon>Streptomycetaceae</taxon>
        <taxon>Streptomyces</taxon>
    </lineage>
</organism>
<dbReference type="SMART" id="SM00421">
    <property type="entry name" value="HTH_LUXR"/>
    <property type="match status" value="1"/>
</dbReference>
<protein>
    <submittedName>
        <fullName evidence="8">Response regulator</fullName>
    </submittedName>
</protein>
<dbReference type="GO" id="GO:0003677">
    <property type="term" value="F:DNA binding"/>
    <property type="evidence" value="ECO:0007669"/>
    <property type="project" value="UniProtKB-KW"/>
</dbReference>
<keyword evidence="3" id="KW-0238">DNA-binding</keyword>
<evidence type="ECO:0000259" key="6">
    <source>
        <dbReference type="PROSITE" id="PS50043"/>
    </source>
</evidence>
<dbReference type="SUPFAM" id="SSF52172">
    <property type="entry name" value="CheY-like"/>
    <property type="match status" value="1"/>
</dbReference>
<dbReference type="PROSITE" id="PS00622">
    <property type="entry name" value="HTH_LUXR_1"/>
    <property type="match status" value="1"/>
</dbReference>
<dbReference type="GO" id="GO:0006355">
    <property type="term" value="P:regulation of DNA-templated transcription"/>
    <property type="evidence" value="ECO:0007669"/>
    <property type="project" value="InterPro"/>
</dbReference>
<dbReference type="InterPro" id="IPR058245">
    <property type="entry name" value="NreC/VraR/RcsB-like_REC"/>
</dbReference>
<dbReference type="InterPro" id="IPR011006">
    <property type="entry name" value="CheY-like_superfamily"/>
</dbReference>
<keyword evidence="4" id="KW-0804">Transcription</keyword>
<dbReference type="SUPFAM" id="SSF46894">
    <property type="entry name" value="C-terminal effector domain of the bipartite response regulators"/>
    <property type="match status" value="1"/>
</dbReference>
<dbReference type="CDD" id="cd17535">
    <property type="entry name" value="REC_NarL-like"/>
    <property type="match status" value="1"/>
</dbReference>
<evidence type="ECO:0000256" key="5">
    <source>
        <dbReference type="PROSITE-ProRule" id="PRU00169"/>
    </source>
</evidence>
<dbReference type="PROSITE" id="PS50110">
    <property type="entry name" value="RESPONSE_REGULATORY"/>
    <property type="match status" value="1"/>
</dbReference>
<reference evidence="8" key="1">
    <citation type="submission" date="2024-07" db="EMBL/GenBank/DDBJ databases">
        <authorList>
            <person name="Yu S.T."/>
        </authorList>
    </citation>
    <scope>NUCLEOTIDE SEQUENCE</scope>
    <source>
        <strain evidence="8">R41</strain>
    </source>
</reference>
<dbReference type="Pfam" id="PF00072">
    <property type="entry name" value="Response_reg"/>
    <property type="match status" value="1"/>
</dbReference>
<evidence type="ECO:0000256" key="3">
    <source>
        <dbReference type="ARBA" id="ARBA00023125"/>
    </source>
</evidence>
<keyword evidence="2" id="KW-0805">Transcription regulation</keyword>
<evidence type="ECO:0000256" key="4">
    <source>
        <dbReference type="ARBA" id="ARBA00023163"/>
    </source>
</evidence>
<feature type="modified residue" description="4-aspartylphosphate" evidence="5">
    <location>
        <position position="55"/>
    </location>
</feature>
<dbReference type="PROSITE" id="PS50043">
    <property type="entry name" value="HTH_LUXR_2"/>
    <property type="match status" value="1"/>
</dbReference>
<dbReference type="PRINTS" id="PR00038">
    <property type="entry name" value="HTHLUXR"/>
</dbReference>
<dbReference type="InterPro" id="IPR000792">
    <property type="entry name" value="Tscrpt_reg_LuxR_C"/>
</dbReference>
<dbReference type="InterPro" id="IPR039420">
    <property type="entry name" value="WalR-like"/>
</dbReference>
<dbReference type="PANTHER" id="PTHR43214:SF24">
    <property type="entry name" value="TRANSCRIPTIONAL REGULATORY PROTEIN NARL-RELATED"/>
    <property type="match status" value="1"/>
</dbReference>
<evidence type="ECO:0000256" key="2">
    <source>
        <dbReference type="ARBA" id="ARBA00023015"/>
    </source>
</evidence>
<proteinExistence type="predicted"/>
<evidence type="ECO:0000259" key="7">
    <source>
        <dbReference type="PROSITE" id="PS50110"/>
    </source>
</evidence>
<dbReference type="InterPro" id="IPR001789">
    <property type="entry name" value="Sig_transdc_resp-reg_receiver"/>
</dbReference>
<dbReference type="GO" id="GO:0000160">
    <property type="term" value="P:phosphorelay signal transduction system"/>
    <property type="evidence" value="ECO:0007669"/>
    <property type="project" value="InterPro"/>
</dbReference>
<dbReference type="Gene3D" id="3.40.50.2300">
    <property type="match status" value="1"/>
</dbReference>
<keyword evidence="1 5" id="KW-0597">Phosphoprotein</keyword>
<feature type="domain" description="HTH luxR-type" evidence="6">
    <location>
        <begin position="152"/>
        <end position="217"/>
    </location>
</feature>
<dbReference type="AlphaFoldDB" id="A0AB39RPK4"/>
<name>A0AB39RPK4_9ACTN</name>